<evidence type="ECO:0000259" key="1">
    <source>
        <dbReference type="PROSITE" id="PS51500"/>
    </source>
</evidence>
<evidence type="ECO:0000313" key="3">
    <source>
        <dbReference type="Proteomes" id="UP001310386"/>
    </source>
</evidence>
<dbReference type="RefSeq" id="WP_371752910.1">
    <property type="nucleotide sequence ID" value="NZ_JAYJLD010000004.1"/>
</dbReference>
<dbReference type="InterPro" id="IPR036281">
    <property type="entry name" value="SinR/SinI_dimer_dom_sf"/>
</dbReference>
<proteinExistence type="predicted"/>
<dbReference type="Pfam" id="PF08671">
    <property type="entry name" value="SinI"/>
    <property type="match status" value="1"/>
</dbReference>
<reference evidence="2" key="1">
    <citation type="submission" date="2023-12" db="EMBL/GenBank/DDBJ databases">
        <title>Fervidustalea candida gen. nov., sp. nov., a novel member of the family Paenibacillaceae isolated from a geothermal area.</title>
        <authorList>
            <person name="Li W.-J."/>
            <person name="Jiao J.-Y."/>
            <person name="Chen Y."/>
        </authorList>
    </citation>
    <scope>NUCLEOTIDE SEQUENCE</scope>
    <source>
        <strain evidence="2">SYSU GA230002</strain>
    </source>
</reference>
<gene>
    <name evidence="2" type="ORF">VF724_03865</name>
</gene>
<dbReference type="Proteomes" id="UP001310386">
    <property type="component" value="Unassembled WGS sequence"/>
</dbReference>
<dbReference type="InterPro" id="IPR010981">
    <property type="entry name" value="SinR/SinI_dimer_dom"/>
</dbReference>
<organism evidence="2 3">
    <name type="scientific">Ferviditalea candida</name>
    <dbReference type="NCBI Taxonomy" id="3108399"/>
    <lineage>
        <taxon>Bacteria</taxon>
        <taxon>Bacillati</taxon>
        <taxon>Bacillota</taxon>
        <taxon>Bacilli</taxon>
        <taxon>Bacillales</taxon>
        <taxon>Paenibacillaceae</taxon>
        <taxon>Ferviditalea</taxon>
    </lineage>
</organism>
<keyword evidence="3" id="KW-1185">Reference proteome</keyword>
<protein>
    <submittedName>
        <fullName evidence="2">Anti-repressor SinI family protein</fullName>
    </submittedName>
</protein>
<dbReference type="PROSITE" id="PS51500">
    <property type="entry name" value="SIN"/>
    <property type="match status" value="1"/>
</dbReference>
<evidence type="ECO:0000313" key="2">
    <source>
        <dbReference type="EMBL" id="MEB3100792.1"/>
    </source>
</evidence>
<accession>A0ABU5ZEZ5</accession>
<name>A0ABU5ZEZ5_9BACL</name>
<comment type="caution">
    <text evidence="2">The sequence shown here is derived from an EMBL/GenBank/DDBJ whole genome shotgun (WGS) entry which is preliminary data.</text>
</comment>
<sequence>MDMNLANAKELDGEWTELILTARKLGISIEEIRAFLRSASDRGTQIYTAAAGSSQDIT</sequence>
<dbReference type="EMBL" id="JAYJLD010000004">
    <property type="protein sequence ID" value="MEB3100792.1"/>
    <property type="molecule type" value="Genomic_DNA"/>
</dbReference>
<dbReference type="SUPFAM" id="SSF47406">
    <property type="entry name" value="SinR repressor dimerisation domain-like"/>
    <property type="match status" value="1"/>
</dbReference>
<feature type="domain" description="Sin" evidence="1">
    <location>
        <begin position="2"/>
        <end position="40"/>
    </location>
</feature>